<gene>
    <name evidence="8" type="ordered locus">Sde_0559</name>
</gene>
<feature type="signal peptide" evidence="5">
    <location>
        <begin position="1"/>
        <end position="25"/>
    </location>
</feature>
<keyword evidence="5" id="KW-0732">Signal</keyword>
<keyword evidence="9" id="KW-1185">Reference proteome</keyword>
<evidence type="ECO:0000256" key="1">
    <source>
        <dbReference type="ARBA" id="ARBA00004442"/>
    </source>
</evidence>
<keyword evidence="4" id="KW-0798">TonB box</keyword>
<dbReference type="Pfam" id="PF07715">
    <property type="entry name" value="Plug"/>
    <property type="match status" value="1"/>
</dbReference>
<sequence>MPNFKPNLLSMAILAFGAISLPTYAQDASSTEDAEDALEEVVVTGFRQSLVNALDKKRASDMVTEQLSADDLGSLPDVSMADALTRLPGISAVRTGGQAAEINIRGMSGGFVFSTLNGREQVSTSGSRSIEFDQYPSELISSAAVYKSPKASLIEGGVAGSVELETASPLDLDQQHTFNANVRSMYNDRAGEISDAVEFGHRLSLAYQGKFAGDTIGVALGYARLYQPSVSTQFVGLAYNNLVDVDDVEGDNDGPVNNPAAEYVSEGMELQHRGGEETRDGYMAALQFEPNESFSLKADAFVSKFDTKSFARGFRVKFDGAAASIANEQIQDNFMVGGTINRRSNSNTRIEIVNDDNTEFDEVQNFGVNAAWQVTDVLNVTLDVSKSKATSDFQNGLLWSLVAEDANADTPVLDRDISINYQLNGLNLPDVGFSQADAFSDIDRVMVSKYGIYPFVHTDEVDAVRLDIKYDFDMPVLASIEAGVRQSSREYSRERSVFEYGTDNNFSAAEPPLRLTSDMVDVIDWEGDFSHFPSYLAIDLDAALNAWFPEGIPQPVKTWGPGGPGLVNADSSGGDSYSWTMLQSGSVYEDVFAGYLMANIDAELFGIPVTGNIGVRMVETEQRATSLDDVGSEPERGAQYIEDDVGYISNLYAPSIKGTKYTDYLPQMNLNFSLTENDQIRIASAKVMSRPPIQRLASDASLYISDDGEISGNSSNSPFLKPFYANQYDISYEHYFENSDGAIAVALFYKDIESTGIVTTILPNFDFASAGYGVPSKWVNPNTLVESATTNGDFEVAYNDEEGGFVQGVEVAYTQVFDMLPSPFDGLGANLSYSYTESEIEKERILGVSTVKQTLEGLSKNVASTTLFWNYKDFETRVSVRSRDKFVSDQVAVESQTVFFSGETVIDYQASYNITDNLGVMFQINNLTDEPTRSYFNTEDQTGTIQFFGRQFFVGVTYSM</sequence>
<dbReference type="NCBIfam" id="TIGR01782">
    <property type="entry name" value="TonB-Xanth-Caul"/>
    <property type="match status" value="1"/>
</dbReference>
<dbReference type="KEGG" id="sde:Sde_0559"/>
<organism evidence="8 9">
    <name type="scientific">Saccharophagus degradans (strain 2-40 / ATCC 43961 / DSM 17024)</name>
    <dbReference type="NCBI Taxonomy" id="203122"/>
    <lineage>
        <taxon>Bacteria</taxon>
        <taxon>Pseudomonadati</taxon>
        <taxon>Pseudomonadota</taxon>
        <taxon>Gammaproteobacteria</taxon>
        <taxon>Cellvibrionales</taxon>
        <taxon>Cellvibrionaceae</taxon>
        <taxon>Saccharophagus</taxon>
    </lineage>
</organism>
<dbReference type="HOGENOM" id="CLU_006935_2_0_6"/>
<keyword evidence="3" id="KW-0998">Cell outer membrane</keyword>
<dbReference type="InterPro" id="IPR036942">
    <property type="entry name" value="Beta-barrel_TonB_sf"/>
</dbReference>
<dbReference type="SUPFAM" id="SSF56935">
    <property type="entry name" value="Porins"/>
    <property type="match status" value="1"/>
</dbReference>
<comment type="similarity">
    <text evidence="4">Belongs to the TonB-dependent receptor family.</text>
</comment>
<keyword evidence="8" id="KW-0675">Receptor</keyword>
<evidence type="ECO:0000259" key="6">
    <source>
        <dbReference type="Pfam" id="PF00593"/>
    </source>
</evidence>
<proteinExistence type="inferred from homology"/>
<evidence type="ECO:0000256" key="3">
    <source>
        <dbReference type="ARBA" id="ARBA00023237"/>
    </source>
</evidence>
<dbReference type="STRING" id="203122.Sde_0559"/>
<keyword evidence="2 4" id="KW-0472">Membrane</keyword>
<feature type="domain" description="TonB-dependent receptor-like beta-barrel" evidence="6">
    <location>
        <begin position="458"/>
        <end position="927"/>
    </location>
</feature>
<dbReference type="OrthoDB" id="8727862at2"/>
<feature type="domain" description="TonB-dependent receptor plug" evidence="7">
    <location>
        <begin position="57"/>
        <end position="160"/>
    </location>
</feature>
<evidence type="ECO:0000256" key="4">
    <source>
        <dbReference type="RuleBase" id="RU003357"/>
    </source>
</evidence>
<dbReference type="EMBL" id="CP000282">
    <property type="protein sequence ID" value="ABD79823.1"/>
    <property type="molecule type" value="Genomic_DNA"/>
</dbReference>
<evidence type="ECO:0000313" key="9">
    <source>
        <dbReference type="Proteomes" id="UP000001947"/>
    </source>
</evidence>
<dbReference type="Proteomes" id="UP000001947">
    <property type="component" value="Chromosome"/>
</dbReference>
<dbReference type="Pfam" id="PF00593">
    <property type="entry name" value="TonB_dep_Rec_b-barrel"/>
    <property type="match status" value="1"/>
</dbReference>
<dbReference type="PANTHER" id="PTHR40980">
    <property type="entry name" value="PLUG DOMAIN-CONTAINING PROTEIN"/>
    <property type="match status" value="1"/>
</dbReference>
<evidence type="ECO:0000313" key="8">
    <source>
        <dbReference type="EMBL" id="ABD79823.1"/>
    </source>
</evidence>
<dbReference type="InterPro" id="IPR012910">
    <property type="entry name" value="Plug_dom"/>
</dbReference>
<protein>
    <submittedName>
        <fullName evidence="8">TonB-dependent receptor</fullName>
    </submittedName>
</protein>
<dbReference type="RefSeq" id="WP_011467044.1">
    <property type="nucleotide sequence ID" value="NC_007912.1"/>
</dbReference>
<dbReference type="InterPro" id="IPR010104">
    <property type="entry name" value="TonB_rcpt_bac"/>
</dbReference>
<evidence type="ECO:0000256" key="5">
    <source>
        <dbReference type="SAM" id="SignalP"/>
    </source>
</evidence>
<accession>Q21NA6</accession>
<reference evidence="8 9" key="1">
    <citation type="journal article" date="2008" name="PLoS Genet.">
        <title>Complete genome sequence of the complex carbohydrate-degrading marine bacterium, Saccharophagus degradans strain 2-40 T.</title>
        <authorList>
            <person name="Weiner R.M."/>
            <person name="Taylor L.E.II."/>
            <person name="Henrissat B."/>
            <person name="Hauser L."/>
            <person name="Land M."/>
            <person name="Coutinho P.M."/>
            <person name="Rancurel C."/>
            <person name="Saunders E.H."/>
            <person name="Longmire A.G."/>
            <person name="Zhang H."/>
            <person name="Bayer E.A."/>
            <person name="Gilbert H.J."/>
            <person name="Larimer F."/>
            <person name="Zhulin I.B."/>
            <person name="Ekborg N.A."/>
            <person name="Lamed R."/>
            <person name="Richardson P.M."/>
            <person name="Borovok I."/>
            <person name="Hutcheson S."/>
        </authorList>
    </citation>
    <scope>NUCLEOTIDE SEQUENCE [LARGE SCALE GENOMIC DNA]</scope>
    <source>
        <strain evidence="9">2-40 / ATCC 43961 / DSM 17024</strain>
    </source>
</reference>
<dbReference type="eggNOG" id="COG4771">
    <property type="taxonomic scope" value="Bacteria"/>
</dbReference>
<feature type="chain" id="PRO_5004200120" evidence="5">
    <location>
        <begin position="26"/>
        <end position="960"/>
    </location>
</feature>
<evidence type="ECO:0000259" key="7">
    <source>
        <dbReference type="Pfam" id="PF07715"/>
    </source>
</evidence>
<dbReference type="InterPro" id="IPR000531">
    <property type="entry name" value="Beta-barrel_TonB"/>
</dbReference>
<dbReference type="GeneID" id="98612253"/>
<comment type="subcellular location">
    <subcellularLocation>
        <location evidence="1 4">Cell outer membrane</location>
    </subcellularLocation>
</comment>
<dbReference type="GO" id="GO:0009279">
    <property type="term" value="C:cell outer membrane"/>
    <property type="evidence" value="ECO:0007669"/>
    <property type="project" value="UniProtKB-SubCell"/>
</dbReference>
<name>Q21NA6_SACD2</name>
<dbReference type="Gene3D" id="2.40.170.20">
    <property type="entry name" value="TonB-dependent receptor, beta-barrel domain"/>
    <property type="match status" value="1"/>
</dbReference>
<evidence type="ECO:0000256" key="2">
    <source>
        <dbReference type="ARBA" id="ARBA00023136"/>
    </source>
</evidence>
<dbReference type="eggNOG" id="COG1629">
    <property type="taxonomic scope" value="Bacteria"/>
</dbReference>
<dbReference type="PANTHER" id="PTHR40980:SF3">
    <property type="entry name" value="TONB-DEPENDENT RECEPTOR-LIKE BETA-BARREL DOMAIN-CONTAINING PROTEIN"/>
    <property type="match status" value="1"/>
</dbReference>
<dbReference type="Gene3D" id="2.170.130.10">
    <property type="entry name" value="TonB-dependent receptor, plug domain"/>
    <property type="match status" value="1"/>
</dbReference>
<dbReference type="AlphaFoldDB" id="Q21NA6"/>
<dbReference type="InterPro" id="IPR037066">
    <property type="entry name" value="Plug_dom_sf"/>
</dbReference>